<evidence type="ECO:0000313" key="4">
    <source>
        <dbReference type="Proteomes" id="UP001164743"/>
    </source>
</evidence>
<name>A0ABY7D1X5_9BASI</name>
<dbReference type="RefSeq" id="XP_053026966.1">
    <property type="nucleotide sequence ID" value="XM_053162995.1"/>
</dbReference>
<evidence type="ECO:0000313" key="3">
    <source>
        <dbReference type="EMBL" id="WAQ91411.1"/>
    </source>
</evidence>
<dbReference type="GeneID" id="77803890"/>
<dbReference type="InterPro" id="IPR000533">
    <property type="entry name" value="Tropomyosin"/>
</dbReference>
<sequence length="207" mass="23544">MLNPISSQKLATLRAEADAAMERAETAEAKFKKLELESTMKDQELVSLQHKVSTLETELEAAEKKISDAKVHKEEEESNKSTNENLNRKIALLESELDNAEKNLRETTDKLRQVDVKAEHFERQVQRIESERDSWEKKWEETQEKYIASKRELEEVVQQMEAIPMMSALSSPGPAHRIFSPHVYDSPHASPAPAPDLPDLGLQGRLS</sequence>
<gene>
    <name evidence="3" type="ORF">PtA15_14A295</name>
</gene>
<proteinExistence type="predicted"/>
<dbReference type="SUPFAM" id="SSF57997">
    <property type="entry name" value="Tropomyosin"/>
    <property type="match status" value="1"/>
</dbReference>
<feature type="compositionally biased region" description="Basic and acidic residues" evidence="2">
    <location>
        <begin position="65"/>
        <end position="79"/>
    </location>
</feature>
<evidence type="ECO:0000256" key="2">
    <source>
        <dbReference type="SAM" id="MobiDB-lite"/>
    </source>
</evidence>
<organism evidence="3 4">
    <name type="scientific">Puccinia triticina</name>
    <dbReference type="NCBI Taxonomy" id="208348"/>
    <lineage>
        <taxon>Eukaryota</taxon>
        <taxon>Fungi</taxon>
        <taxon>Dikarya</taxon>
        <taxon>Basidiomycota</taxon>
        <taxon>Pucciniomycotina</taxon>
        <taxon>Pucciniomycetes</taxon>
        <taxon>Pucciniales</taxon>
        <taxon>Pucciniaceae</taxon>
        <taxon>Puccinia</taxon>
    </lineage>
</organism>
<protein>
    <submittedName>
        <fullName evidence="3">Uncharacterized protein</fullName>
    </submittedName>
</protein>
<dbReference type="Gene3D" id="1.20.5.170">
    <property type="match status" value="1"/>
</dbReference>
<keyword evidence="1" id="KW-0175">Coiled coil</keyword>
<dbReference type="Gene3D" id="1.20.5.340">
    <property type="match status" value="1"/>
</dbReference>
<accession>A0ABY7D1X5</accession>
<feature type="region of interest" description="Disordered" evidence="2">
    <location>
        <begin position="168"/>
        <end position="207"/>
    </location>
</feature>
<reference evidence="3" key="1">
    <citation type="submission" date="2022-10" db="EMBL/GenBank/DDBJ databases">
        <title>Puccinia triticina Genome sequencing and assembly.</title>
        <authorList>
            <person name="Li C."/>
        </authorList>
    </citation>
    <scope>NUCLEOTIDE SEQUENCE</scope>
    <source>
        <strain evidence="3">Pt15</strain>
    </source>
</reference>
<dbReference type="EMBL" id="CP110434">
    <property type="protein sequence ID" value="WAQ91411.1"/>
    <property type="molecule type" value="Genomic_DNA"/>
</dbReference>
<feature type="region of interest" description="Disordered" evidence="2">
    <location>
        <begin position="65"/>
        <end position="87"/>
    </location>
</feature>
<keyword evidence="4" id="KW-1185">Reference proteome</keyword>
<evidence type="ECO:0000256" key="1">
    <source>
        <dbReference type="ARBA" id="ARBA00023054"/>
    </source>
</evidence>
<dbReference type="Proteomes" id="UP001164743">
    <property type="component" value="Chromosome 14A"/>
</dbReference>
<dbReference type="Pfam" id="PF00261">
    <property type="entry name" value="Tropomyosin"/>
    <property type="match status" value="1"/>
</dbReference>